<accession>A0A5J9WCX0</accession>
<feature type="region of interest" description="Disordered" evidence="1">
    <location>
        <begin position="1"/>
        <end position="28"/>
    </location>
</feature>
<dbReference type="Gramene" id="TVU46199">
    <property type="protein sequence ID" value="TVU46199"/>
    <property type="gene ID" value="EJB05_05718"/>
</dbReference>
<gene>
    <name evidence="2" type="ORF">EJB05_05718</name>
</gene>
<proteinExistence type="predicted"/>
<keyword evidence="3" id="KW-1185">Reference proteome</keyword>
<reference evidence="2 3" key="1">
    <citation type="journal article" date="2019" name="Sci. Rep.">
        <title>A high-quality genome of Eragrostis curvula grass provides insights into Poaceae evolution and supports new strategies to enhance forage quality.</title>
        <authorList>
            <person name="Carballo J."/>
            <person name="Santos B.A.C.M."/>
            <person name="Zappacosta D."/>
            <person name="Garbus I."/>
            <person name="Selva J.P."/>
            <person name="Gallo C.A."/>
            <person name="Diaz A."/>
            <person name="Albertini E."/>
            <person name="Caccamo M."/>
            <person name="Echenique V."/>
        </authorList>
    </citation>
    <scope>NUCLEOTIDE SEQUENCE [LARGE SCALE GENOMIC DNA]</scope>
    <source>
        <strain evidence="3">cv. Victoria</strain>
        <tissue evidence="2">Leaf</tissue>
    </source>
</reference>
<evidence type="ECO:0008006" key="4">
    <source>
        <dbReference type="Google" id="ProtNLM"/>
    </source>
</evidence>
<dbReference type="AlphaFoldDB" id="A0A5J9WCX0"/>
<sequence length="374" mass="41828">MTEPGLDPELGEPPAKQRAVDPIAPTRHPWNLPEKFELPQCSSRPDDNVVVIPRDANLPIDAEARRTVARVSLAVVGVASIDVDGDRLWKASGFIVEFDRASMIGTIFSSATVARHDSFYPDIEKIEVYLFDGVSYVATIAACDYHWNLLVLSVSFDRVVKTIQLVEISENMNPRDSHLERLALGPHSTREMLYPGDTVIGLGRQSEEPFGLQGICGIYSIERWSAFPRICQEMQTATFLNTYKCRQQTAIGGPAINRNGRAIGMLFQSVSCTPFLPSNIILRWWEHFKKTGKYCRPTIRVLGVNLHNAPTSPWVKVPRPLQDGSDGFLVELLFENLVENIGKKVDLTVISNEDSNPRSVCLPVEETAEENFYL</sequence>
<organism evidence="2 3">
    <name type="scientific">Eragrostis curvula</name>
    <name type="common">weeping love grass</name>
    <dbReference type="NCBI Taxonomy" id="38414"/>
    <lineage>
        <taxon>Eukaryota</taxon>
        <taxon>Viridiplantae</taxon>
        <taxon>Streptophyta</taxon>
        <taxon>Embryophyta</taxon>
        <taxon>Tracheophyta</taxon>
        <taxon>Spermatophyta</taxon>
        <taxon>Magnoliopsida</taxon>
        <taxon>Liliopsida</taxon>
        <taxon>Poales</taxon>
        <taxon>Poaceae</taxon>
        <taxon>PACMAD clade</taxon>
        <taxon>Chloridoideae</taxon>
        <taxon>Eragrostideae</taxon>
        <taxon>Eragrostidinae</taxon>
        <taxon>Eragrostis</taxon>
    </lineage>
</organism>
<dbReference type="PANTHER" id="PTHR47389">
    <property type="entry name" value="OS09G0436400 PROTEIN"/>
    <property type="match status" value="1"/>
</dbReference>
<protein>
    <recommendedName>
        <fullName evidence="4">Protease Do-like PDZ domain-containing protein</fullName>
    </recommendedName>
</protein>
<dbReference type="PANTHER" id="PTHR47389:SF8">
    <property type="entry name" value="EXPRESSED PROTEIN"/>
    <property type="match status" value="1"/>
</dbReference>
<name>A0A5J9WCX0_9POAL</name>
<evidence type="ECO:0000313" key="3">
    <source>
        <dbReference type="Proteomes" id="UP000324897"/>
    </source>
</evidence>
<evidence type="ECO:0000313" key="2">
    <source>
        <dbReference type="EMBL" id="TVU46199.1"/>
    </source>
</evidence>
<dbReference type="Gene3D" id="2.40.10.120">
    <property type="match status" value="1"/>
</dbReference>
<feature type="compositionally biased region" description="Low complexity" evidence="1">
    <location>
        <begin position="1"/>
        <end position="14"/>
    </location>
</feature>
<dbReference type="OrthoDB" id="4217619at2759"/>
<dbReference type="Proteomes" id="UP000324897">
    <property type="component" value="Chromosome 5"/>
</dbReference>
<dbReference type="SUPFAM" id="SSF50494">
    <property type="entry name" value="Trypsin-like serine proteases"/>
    <property type="match status" value="1"/>
</dbReference>
<comment type="caution">
    <text evidence="2">The sequence shown here is derived from an EMBL/GenBank/DDBJ whole genome shotgun (WGS) entry which is preliminary data.</text>
</comment>
<evidence type="ECO:0000256" key="1">
    <source>
        <dbReference type="SAM" id="MobiDB-lite"/>
    </source>
</evidence>
<dbReference type="InterPro" id="IPR009003">
    <property type="entry name" value="Peptidase_S1_PA"/>
</dbReference>
<dbReference type="EMBL" id="RWGY01000004">
    <property type="protein sequence ID" value="TVU46199.1"/>
    <property type="molecule type" value="Genomic_DNA"/>
</dbReference>